<name>A0A1X7A861_9RHOB</name>
<gene>
    <name evidence="1" type="ORF">ROA7450_04086</name>
</gene>
<proteinExistence type="predicted"/>
<dbReference type="Proteomes" id="UP000193061">
    <property type="component" value="Unassembled WGS sequence"/>
</dbReference>
<protein>
    <submittedName>
        <fullName evidence="1">Uncharacterized protein</fullName>
    </submittedName>
</protein>
<organism evidence="1 2">
    <name type="scientific">Roseovarius albus</name>
    <dbReference type="NCBI Taxonomy" id="1247867"/>
    <lineage>
        <taxon>Bacteria</taxon>
        <taxon>Pseudomonadati</taxon>
        <taxon>Pseudomonadota</taxon>
        <taxon>Alphaproteobacteria</taxon>
        <taxon>Rhodobacterales</taxon>
        <taxon>Roseobacteraceae</taxon>
        <taxon>Roseovarius</taxon>
    </lineage>
</organism>
<keyword evidence="2" id="KW-1185">Reference proteome</keyword>
<sequence length="58" mass="6700">MQDKIEATTEVTRVEIISEKGREFVKHGCHSVEIATQDNGRTLKIFLNRELDQNTQKI</sequence>
<dbReference type="AlphaFoldDB" id="A0A1X7A861"/>
<reference evidence="1 2" key="1">
    <citation type="submission" date="2017-03" db="EMBL/GenBank/DDBJ databases">
        <authorList>
            <person name="Afonso C.L."/>
            <person name="Miller P.J."/>
            <person name="Scott M.A."/>
            <person name="Spackman E."/>
            <person name="Goraichik I."/>
            <person name="Dimitrov K.M."/>
            <person name="Suarez D.L."/>
            <person name="Swayne D.E."/>
        </authorList>
    </citation>
    <scope>NUCLEOTIDE SEQUENCE [LARGE SCALE GENOMIC DNA]</scope>
    <source>
        <strain evidence="1 2">CECT 7450</strain>
    </source>
</reference>
<evidence type="ECO:0000313" key="1">
    <source>
        <dbReference type="EMBL" id="SLN73051.1"/>
    </source>
</evidence>
<evidence type="ECO:0000313" key="2">
    <source>
        <dbReference type="Proteomes" id="UP000193061"/>
    </source>
</evidence>
<accession>A0A1X7A861</accession>
<dbReference type="EMBL" id="FWFX01000021">
    <property type="protein sequence ID" value="SLN73051.1"/>
    <property type="molecule type" value="Genomic_DNA"/>
</dbReference>